<dbReference type="PANTHER" id="PTHR43591:SF24">
    <property type="entry name" value="2-METHOXY-6-POLYPRENYL-1,4-BENZOQUINOL METHYLASE, MITOCHONDRIAL"/>
    <property type="match status" value="1"/>
</dbReference>
<dbReference type="GO" id="GO:0032259">
    <property type="term" value="P:methylation"/>
    <property type="evidence" value="ECO:0007669"/>
    <property type="project" value="UniProtKB-KW"/>
</dbReference>
<dbReference type="OrthoDB" id="9805171at2"/>
<gene>
    <name evidence="2" type="ORF">BST13_25845</name>
</gene>
<dbReference type="InterPro" id="IPR013216">
    <property type="entry name" value="Methyltransf_11"/>
</dbReference>
<dbReference type="AlphaFoldDB" id="A0A1X0AN28"/>
<evidence type="ECO:0000313" key="3">
    <source>
        <dbReference type="Proteomes" id="UP000192448"/>
    </source>
</evidence>
<evidence type="ECO:0000259" key="1">
    <source>
        <dbReference type="Pfam" id="PF08241"/>
    </source>
</evidence>
<dbReference type="STRING" id="1927124.BST13_25845"/>
<dbReference type="PANTHER" id="PTHR43591">
    <property type="entry name" value="METHYLTRANSFERASE"/>
    <property type="match status" value="1"/>
</dbReference>
<dbReference type="InterPro" id="IPR029063">
    <property type="entry name" value="SAM-dependent_MTases_sf"/>
</dbReference>
<dbReference type="Pfam" id="PF08241">
    <property type="entry name" value="Methyltransf_11"/>
    <property type="match status" value="1"/>
</dbReference>
<dbReference type="Proteomes" id="UP000192448">
    <property type="component" value="Unassembled WGS sequence"/>
</dbReference>
<organism evidence="2 3">
    <name type="scientific">Mycobacterium aquaticum</name>
    <dbReference type="NCBI Taxonomy" id="1927124"/>
    <lineage>
        <taxon>Bacteria</taxon>
        <taxon>Bacillati</taxon>
        <taxon>Actinomycetota</taxon>
        <taxon>Actinomycetes</taxon>
        <taxon>Mycobacteriales</taxon>
        <taxon>Mycobacteriaceae</taxon>
        <taxon>Mycobacterium</taxon>
    </lineage>
</organism>
<dbReference type="RefSeq" id="WP_083166944.1">
    <property type="nucleotide sequence ID" value="NZ_MVHF01000032.1"/>
</dbReference>
<dbReference type="EMBL" id="MVHF01000032">
    <property type="protein sequence ID" value="ORA31315.1"/>
    <property type="molecule type" value="Genomic_DNA"/>
</dbReference>
<dbReference type="SUPFAM" id="SSF53335">
    <property type="entry name" value="S-adenosyl-L-methionine-dependent methyltransferases"/>
    <property type="match status" value="1"/>
</dbReference>
<evidence type="ECO:0000313" key="2">
    <source>
        <dbReference type="EMBL" id="ORA31315.1"/>
    </source>
</evidence>
<dbReference type="CDD" id="cd02440">
    <property type="entry name" value="AdoMet_MTases"/>
    <property type="match status" value="1"/>
</dbReference>
<keyword evidence="3" id="KW-1185">Reference proteome</keyword>
<reference evidence="2 3" key="1">
    <citation type="submission" date="2017-02" db="EMBL/GenBank/DDBJ databases">
        <title>The new phylogeny of genus Mycobacterium.</title>
        <authorList>
            <person name="Tortoli E."/>
            <person name="Trovato A."/>
            <person name="Cirillo D.M."/>
        </authorList>
    </citation>
    <scope>NUCLEOTIDE SEQUENCE [LARGE SCALE GENOMIC DNA]</scope>
    <source>
        <strain evidence="2 3">RW6</strain>
    </source>
</reference>
<keyword evidence="2" id="KW-0808">Transferase</keyword>
<accession>A0A1X0AN28</accession>
<proteinExistence type="predicted"/>
<comment type="caution">
    <text evidence="2">The sequence shown here is derived from an EMBL/GenBank/DDBJ whole genome shotgun (WGS) entry which is preliminary data.</text>
</comment>
<sequence>MPVMSRVERSFCRGVLWRLTGSAVLGALPIERLGRDVLEIGSGSGDVAARLRQAQPTLAITATDLDPVMVDAAARRLQSYPDVTVMAADATDLPFADDSFDAVISCLMLHHIVVWEQAVGEIARVLRPGGVFTGYDLVRTPPATAIHRLDRSPFRLVNPDELTEVCAQHGLALQTRTRLAGLVMQFNSR</sequence>
<dbReference type="Gene3D" id="3.40.50.150">
    <property type="entry name" value="Vaccinia Virus protein VP39"/>
    <property type="match status" value="1"/>
</dbReference>
<protein>
    <submittedName>
        <fullName evidence="2">SAM-dependent methyltransferase</fullName>
    </submittedName>
</protein>
<dbReference type="GO" id="GO:0008757">
    <property type="term" value="F:S-adenosylmethionine-dependent methyltransferase activity"/>
    <property type="evidence" value="ECO:0007669"/>
    <property type="project" value="InterPro"/>
</dbReference>
<keyword evidence="2" id="KW-0489">Methyltransferase</keyword>
<name>A0A1X0AN28_9MYCO</name>
<feature type="domain" description="Methyltransferase type 11" evidence="1">
    <location>
        <begin position="38"/>
        <end position="132"/>
    </location>
</feature>